<evidence type="ECO:0000313" key="3">
    <source>
        <dbReference type="EMBL" id="MBD2611911.1"/>
    </source>
</evidence>
<dbReference type="Proteomes" id="UP000606396">
    <property type="component" value="Unassembled WGS sequence"/>
</dbReference>
<feature type="compositionally biased region" description="Low complexity" evidence="1">
    <location>
        <begin position="252"/>
        <end position="285"/>
    </location>
</feature>
<accession>A0ABR8H9F6</accession>
<feature type="region of interest" description="Disordered" evidence="1">
    <location>
        <begin position="152"/>
        <end position="289"/>
    </location>
</feature>
<evidence type="ECO:0000259" key="2">
    <source>
        <dbReference type="Pfam" id="PF01471"/>
    </source>
</evidence>
<dbReference type="InterPro" id="IPR002477">
    <property type="entry name" value="Peptidoglycan-bd-like"/>
</dbReference>
<feature type="domain" description="Peptidoglycan binding-like" evidence="2">
    <location>
        <begin position="88"/>
        <end position="144"/>
    </location>
</feature>
<comment type="caution">
    <text evidence="3">The sequence shown here is derived from an EMBL/GenBank/DDBJ whole genome shotgun (WGS) entry which is preliminary data.</text>
</comment>
<dbReference type="Pfam" id="PF01471">
    <property type="entry name" value="PG_binding_1"/>
    <property type="match status" value="2"/>
</dbReference>
<protein>
    <submittedName>
        <fullName evidence="3">Peptidoglycan-binding protein</fullName>
    </submittedName>
</protein>
<sequence>MQHSLTASILSYLKLLDPTVNCCNMEKRKKGLWTKRSKSLSATQILLFSTTPLFIAASALVSIAAPQTIAQVNPADSISRPTLKVGSQGERVSELQAALRLLGFYSGEIDGVYSENTASAVSRFKQAAGLNPDGVVDATTWQRLFPREPIAASTVPTSGQRFNSATNFPVPTQTTSLTNVANPNPNPPRRAVTQVPTNPNPPKKAATQANTNPKPPKKAATQANTSPKPPKKATTQSATSPEPRPATPRQAQKTPNRTTSTTRTQPTTRSGQTTRTQSITSTKRTPGIQYTSEGLPILRLGLRGSEVVKLQQQLKKLGYLKGDVDGDFGATTEAAVKAVQKRYGLEPDGVAGGATWEILLRR</sequence>
<organism evidence="3 4">
    <name type="scientific">Nostoc punctiforme FACHB-252</name>
    <dbReference type="NCBI Taxonomy" id="1357509"/>
    <lineage>
        <taxon>Bacteria</taxon>
        <taxon>Bacillati</taxon>
        <taxon>Cyanobacteriota</taxon>
        <taxon>Cyanophyceae</taxon>
        <taxon>Nostocales</taxon>
        <taxon>Nostocaceae</taxon>
        <taxon>Nostoc</taxon>
    </lineage>
</organism>
<dbReference type="Gene3D" id="1.10.101.10">
    <property type="entry name" value="PGBD-like superfamily/PGBD"/>
    <property type="match status" value="2"/>
</dbReference>
<name>A0ABR8H9F6_NOSPU</name>
<dbReference type="EMBL" id="JACJTC010000007">
    <property type="protein sequence ID" value="MBD2611911.1"/>
    <property type="molecule type" value="Genomic_DNA"/>
</dbReference>
<dbReference type="SUPFAM" id="SSF47090">
    <property type="entry name" value="PGBD-like"/>
    <property type="match status" value="2"/>
</dbReference>
<keyword evidence="4" id="KW-1185">Reference proteome</keyword>
<evidence type="ECO:0000313" key="4">
    <source>
        <dbReference type="Proteomes" id="UP000606396"/>
    </source>
</evidence>
<evidence type="ECO:0000256" key="1">
    <source>
        <dbReference type="SAM" id="MobiDB-lite"/>
    </source>
</evidence>
<dbReference type="InterPro" id="IPR036365">
    <property type="entry name" value="PGBD-like_sf"/>
</dbReference>
<feature type="compositionally biased region" description="Polar residues" evidence="1">
    <location>
        <begin position="154"/>
        <end position="178"/>
    </location>
</feature>
<proteinExistence type="predicted"/>
<dbReference type="RefSeq" id="WP_190949542.1">
    <property type="nucleotide sequence ID" value="NZ_JACJTC010000007.1"/>
</dbReference>
<gene>
    <name evidence="3" type="ORF">H6G94_11590</name>
</gene>
<reference evidence="3 4" key="1">
    <citation type="journal article" date="2020" name="ISME J.">
        <title>Comparative genomics reveals insights into cyanobacterial evolution and habitat adaptation.</title>
        <authorList>
            <person name="Chen M.Y."/>
            <person name="Teng W.K."/>
            <person name="Zhao L."/>
            <person name="Hu C.X."/>
            <person name="Zhou Y.K."/>
            <person name="Han B.P."/>
            <person name="Song L.R."/>
            <person name="Shu W.S."/>
        </authorList>
    </citation>
    <scope>NUCLEOTIDE SEQUENCE [LARGE SCALE GENOMIC DNA]</scope>
    <source>
        <strain evidence="3 4">FACHB-252</strain>
    </source>
</reference>
<dbReference type="InterPro" id="IPR036366">
    <property type="entry name" value="PGBDSf"/>
</dbReference>
<feature type="domain" description="Peptidoglycan binding-like" evidence="2">
    <location>
        <begin position="303"/>
        <end position="359"/>
    </location>
</feature>